<sequence length="457" mass="52439">MLSLAPFHRSWFLFSLFIAAAAVVRCVAAADATVEPETVHFDTGGLSREVFPKGFIFGTATSAYQVEGMAHKDGRGPSIWDVFIKKPGIVANNGTGEVSVDQYHRYKDDINLMSRLNFDAYRFSISWSRIFPNGTGKVNWKGVAYYNRLINYLLKKGINPYANLYHYDLPLALEERYNGLLGRQVVKDFADYAEFCFKTFGDRVKNWMTFNEPRVVAALGYDNGFFAPGRSKADNYAAQRARDFHLGWFLHPLVYGEYPRTVQEIVGERLPKFTSEEVKIVKGSIDFVGINQYTTYYMYDPHQSKPKVPGYQMDWNAGFAYAKNGVPIGPRANSYWLYNVPWGIYKSLMYVKQRYGNPTVILSENGMDDPGNVTLPKGLHDTTRINYYKGYLTNLKKAVDDGANVVGYFAWSLLDNFEWRLGYTSRFGIVYVDFKTLKRYPKMSAYWFKQLNARKKH</sequence>
<accession>A0AAQ3NQR6</accession>
<dbReference type="PANTHER" id="PTHR10353:SF28">
    <property type="entry name" value="BETA-GLUCOSIDASE 44"/>
    <property type="match status" value="1"/>
</dbReference>
<organism evidence="4 5">
    <name type="scientific">Vigna mungo</name>
    <name type="common">Black gram</name>
    <name type="synonym">Phaseolus mungo</name>
    <dbReference type="NCBI Taxonomy" id="3915"/>
    <lineage>
        <taxon>Eukaryota</taxon>
        <taxon>Viridiplantae</taxon>
        <taxon>Streptophyta</taxon>
        <taxon>Embryophyta</taxon>
        <taxon>Tracheophyta</taxon>
        <taxon>Spermatophyta</taxon>
        <taxon>Magnoliopsida</taxon>
        <taxon>eudicotyledons</taxon>
        <taxon>Gunneridae</taxon>
        <taxon>Pentapetalae</taxon>
        <taxon>rosids</taxon>
        <taxon>fabids</taxon>
        <taxon>Fabales</taxon>
        <taxon>Fabaceae</taxon>
        <taxon>Papilionoideae</taxon>
        <taxon>50 kb inversion clade</taxon>
        <taxon>NPAAA clade</taxon>
        <taxon>indigoferoid/millettioid clade</taxon>
        <taxon>Phaseoleae</taxon>
        <taxon>Vigna</taxon>
    </lineage>
</organism>
<reference evidence="4 5" key="1">
    <citation type="journal article" date="2023" name="Life. Sci Alliance">
        <title>Evolutionary insights into 3D genome organization and epigenetic landscape of Vigna mungo.</title>
        <authorList>
            <person name="Junaid A."/>
            <person name="Singh B."/>
            <person name="Bhatia S."/>
        </authorList>
    </citation>
    <scope>NUCLEOTIDE SEQUENCE [LARGE SCALE GENOMIC DNA]</scope>
    <source>
        <strain evidence="4">Urdbean</strain>
    </source>
</reference>
<dbReference type="InterPro" id="IPR017853">
    <property type="entry name" value="GH"/>
</dbReference>
<evidence type="ECO:0000256" key="1">
    <source>
        <dbReference type="ARBA" id="ARBA00010838"/>
    </source>
</evidence>
<dbReference type="InterPro" id="IPR001360">
    <property type="entry name" value="Glyco_hydro_1"/>
</dbReference>
<evidence type="ECO:0000256" key="3">
    <source>
        <dbReference type="SAM" id="SignalP"/>
    </source>
</evidence>
<feature type="chain" id="PRO_5042977253" description="Beta-glucosidase" evidence="3">
    <location>
        <begin position="30"/>
        <end position="457"/>
    </location>
</feature>
<name>A0AAQ3NQR6_VIGMU</name>
<dbReference type="SUPFAM" id="SSF51445">
    <property type="entry name" value="(Trans)glycosidases"/>
    <property type="match status" value="1"/>
</dbReference>
<keyword evidence="5" id="KW-1185">Reference proteome</keyword>
<comment type="similarity">
    <text evidence="1 2">Belongs to the glycosyl hydrolase 1 family.</text>
</comment>
<dbReference type="PANTHER" id="PTHR10353">
    <property type="entry name" value="GLYCOSYL HYDROLASE"/>
    <property type="match status" value="1"/>
</dbReference>
<dbReference type="FunFam" id="3.20.20.80:FF:000266">
    <property type="entry name" value="Lactase-like a"/>
    <property type="match status" value="1"/>
</dbReference>
<feature type="signal peptide" evidence="3">
    <location>
        <begin position="1"/>
        <end position="29"/>
    </location>
</feature>
<dbReference type="PRINTS" id="PR00131">
    <property type="entry name" value="GLHYDRLASE1"/>
</dbReference>
<protein>
    <recommendedName>
        <fullName evidence="6">Beta-glucosidase</fullName>
    </recommendedName>
</protein>
<dbReference type="Proteomes" id="UP001374535">
    <property type="component" value="Chromosome 4"/>
</dbReference>
<evidence type="ECO:0008006" key="6">
    <source>
        <dbReference type="Google" id="ProtNLM"/>
    </source>
</evidence>
<keyword evidence="3" id="KW-0732">Signal</keyword>
<dbReference type="GO" id="GO:0008422">
    <property type="term" value="F:beta-glucosidase activity"/>
    <property type="evidence" value="ECO:0007669"/>
    <property type="project" value="TreeGrafter"/>
</dbReference>
<gene>
    <name evidence="4" type="ORF">V8G54_011031</name>
</gene>
<evidence type="ECO:0000256" key="2">
    <source>
        <dbReference type="RuleBase" id="RU003690"/>
    </source>
</evidence>
<dbReference type="EMBL" id="CP144697">
    <property type="protein sequence ID" value="WVZ13465.1"/>
    <property type="molecule type" value="Genomic_DNA"/>
</dbReference>
<evidence type="ECO:0000313" key="5">
    <source>
        <dbReference type="Proteomes" id="UP001374535"/>
    </source>
</evidence>
<proteinExistence type="inferred from homology"/>
<dbReference type="GO" id="GO:0005975">
    <property type="term" value="P:carbohydrate metabolic process"/>
    <property type="evidence" value="ECO:0007669"/>
    <property type="project" value="InterPro"/>
</dbReference>
<dbReference type="AlphaFoldDB" id="A0AAQ3NQR6"/>
<evidence type="ECO:0000313" key="4">
    <source>
        <dbReference type="EMBL" id="WVZ13465.1"/>
    </source>
</evidence>
<dbReference type="Pfam" id="PF00232">
    <property type="entry name" value="Glyco_hydro_1"/>
    <property type="match status" value="1"/>
</dbReference>
<dbReference type="Gene3D" id="3.20.20.80">
    <property type="entry name" value="Glycosidases"/>
    <property type="match status" value="2"/>
</dbReference>